<reference evidence="1" key="1">
    <citation type="journal article" date="2021" name="New Phytol.">
        <title>Evolutionary innovations through gain and loss of genes in the ectomycorrhizal Boletales.</title>
        <authorList>
            <person name="Wu G."/>
            <person name="Miyauchi S."/>
            <person name="Morin E."/>
            <person name="Kuo A."/>
            <person name="Drula E."/>
            <person name="Varga T."/>
            <person name="Kohler A."/>
            <person name="Feng B."/>
            <person name="Cao Y."/>
            <person name="Lipzen A."/>
            <person name="Daum C."/>
            <person name="Hundley H."/>
            <person name="Pangilinan J."/>
            <person name="Johnson J."/>
            <person name="Barry K."/>
            <person name="LaButti K."/>
            <person name="Ng V."/>
            <person name="Ahrendt S."/>
            <person name="Min B."/>
            <person name="Choi I.G."/>
            <person name="Park H."/>
            <person name="Plett J.M."/>
            <person name="Magnuson J."/>
            <person name="Spatafora J.W."/>
            <person name="Nagy L.G."/>
            <person name="Henrissat B."/>
            <person name="Grigoriev I.V."/>
            <person name="Yang Z.L."/>
            <person name="Xu J."/>
            <person name="Martin F.M."/>
        </authorList>
    </citation>
    <scope>NUCLEOTIDE SEQUENCE</scope>
    <source>
        <strain evidence="1">ATCC 28755</strain>
    </source>
</reference>
<proteinExistence type="predicted"/>
<evidence type="ECO:0000313" key="2">
    <source>
        <dbReference type="Proteomes" id="UP000790377"/>
    </source>
</evidence>
<comment type="caution">
    <text evidence="1">The sequence shown here is derived from an EMBL/GenBank/DDBJ whole genome shotgun (WGS) entry which is preliminary data.</text>
</comment>
<name>A0ACB8APJ0_9AGAM</name>
<gene>
    <name evidence="1" type="ORF">BJ138DRAFT_999013</name>
</gene>
<evidence type="ECO:0000313" key="1">
    <source>
        <dbReference type="EMBL" id="KAH7914903.1"/>
    </source>
</evidence>
<dbReference type="EMBL" id="MU267607">
    <property type="protein sequence ID" value="KAH7914903.1"/>
    <property type="molecule type" value="Genomic_DNA"/>
</dbReference>
<sequence>DSGNIAECDTIDLSIHSSENSDTREGPYYILAFEVGGVSTSSFIGVNADSLRWQVNHPAGSWLVLSLVDAHGNSGGVLPKLFTVQKNGSNADSSCLHSPPACRSYPEISLNVSDEPGACTSWSISVTSGVPPYTISFASLGSSEVFNYSVVAQEENSFSAINSPALKGKGQVLGEFAQSVFERGDI</sequence>
<accession>A0ACB8APJ0</accession>
<organism evidence="1 2">
    <name type="scientific">Hygrophoropsis aurantiaca</name>
    <dbReference type="NCBI Taxonomy" id="72124"/>
    <lineage>
        <taxon>Eukaryota</taxon>
        <taxon>Fungi</taxon>
        <taxon>Dikarya</taxon>
        <taxon>Basidiomycota</taxon>
        <taxon>Agaricomycotina</taxon>
        <taxon>Agaricomycetes</taxon>
        <taxon>Agaricomycetidae</taxon>
        <taxon>Boletales</taxon>
        <taxon>Coniophorineae</taxon>
        <taxon>Hygrophoropsidaceae</taxon>
        <taxon>Hygrophoropsis</taxon>
    </lineage>
</organism>
<dbReference type="Proteomes" id="UP000790377">
    <property type="component" value="Unassembled WGS sequence"/>
</dbReference>
<feature type="non-terminal residue" evidence="1">
    <location>
        <position position="1"/>
    </location>
</feature>
<keyword evidence="2" id="KW-1185">Reference proteome</keyword>
<protein>
    <submittedName>
        <fullName evidence="1">Uncharacterized protein</fullName>
    </submittedName>
</protein>